<reference evidence="10" key="1">
    <citation type="submission" date="2020-08" db="EMBL/GenBank/DDBJ databases">
        <title>Whole genome shotgun sequence of Actinocatenispora sera NBRC 101916.</title>
        <authorList>
            <person name="Komaki H."/>
            <person name="Tamura T."/>
        </authorList>
    </citation>
    <scope>NUCLEOTIDE SEQUENCE</scope>
    <source>
        <strain evidence="10">NBRC 101916</strain>
    </source>
</reference>
<dbReference type="InterPro" id="IPR006153">
    <property type="entry name" value="Cation/H_exchanger_TM"/>
</dbReference>
<evidence type="ECO:0000256" key="7">
    <source>
        <dbReference type="ARBA" id="ARBA00023136"/>
    </source>
</evidence>
<dbReference type="AlphaFoldDB" id="A0A810KZE6"/>
<dbReference type="Pfam" id="PF00999">
    <property type="entry name" value="Na_H_Exchanger"/>
    <property type="match status" value="1"/>
</dbReference>
<feature type="transmembrane region" description="Helical" evidence="8">
    <location>
        <begin position="118"/>
        <end position="138"/>
    </location>
</feature>
<evidence type="ECO:0000256" key="6">
    <source>
        <dbReference type="ARBA" id="ARBA00023065"/>
    </source>
</evidence>
<feature type="transmembrane region" description="Helical" evidence="8">
    <location>
        <begin position="28"/>
        <end position="48"/>
    </location>
</feature>
<accession>A0A810KZE6</accession>
<feature type="transmembrane region" description="Helical" evidence="8">
    <location>
        <begin position="280"/>
        <end position="301"/>
    </location>
</feature>
<feature type="domain" description="Cation/H+ exchanger transmembrane" evidence="9">
    <location>
        <begin position="16"/>
        <end position="393"/>
    </location>
</feature>
<dbReference type="KEGG" id="aser:Asera_24150"/>
<feature type="transmembrane region" description="Helical" evidence="8">
    <location>
        <begin position="371"/>
        <end position="394"/>
    </location>
</feature>
<dbReference type="EMBL" id="AP023354">
    <property type="protein sequence ID" value="BCJ28307.1"/>
    <property type="molecule type" value="Genomic_DNA"/>
</dbReference>
<sequence>MALLIVAGLAVLVLWALSERGVERCRLTGPIVMAAAGVVVGLLVATDFNKHLNTGQAEKLVELILALLLFVDATEVRGGPFGGEARVVSRLLFVAMPLSLLAAVVTGALLLPGVSGPVLVVLACIVIPTDFAPASPILRNAGIPARIRHIVNVESGYNDGIVSPIFVFALSLAGERAHLHAFDALLDGLWAFLFAAAAGIVVGGAAGIVLRATRRVGFASARSGRLVIVLIPLLTYVVATGLQANGFVAAFIAGIVYRVVRGGSRHADLDPAETAFADDVGQLVSMAMWFGFGAVAVLVFGNGLKPALILYGVIAVVVLRLVPVLVSLFRSSLAWRERLVVGLLGPRGTASIVFGFLAFNELPAGPDLPPLYAMTVVVLLSIALYGVAAPPLAVRIMRARGGG</sequence>
<evidence type="ECO:0000313" key="10">
    <source>
        <dbReference type="EMBL" id="BCJ28307.1"/>
    </source>
</evidence>
<organism evidence="10 11">
    <name type="scientific">Actinocatenispora sera</name>
    <dbReference type="NCBI Taxonomy" id="390989"/>
    <lineage>
        <taxon>Bacteria</taxon>
        <taxon>Bacillati</taxon>
        <taxon>Actinomycetota</taxon>
        <taxon>Actinomycetes</taxon>
        <taxon>Micromonosporales</taxon>
        <taxon>Micromonosporaceae</taxon>
        <taxon>Actinocatenispora</taxon>
    </lineage>
</organism>
<keyword evidence="5 8" id="KW-1133">Transmembrane helix</keyword>
<evidence type="ECO:0000256" key="2">
    <source>
        <dbReference type="ARBA" id="ARBA00022448"/>
    </source>
</evidence>
<dbReference type="Proteomes" id="UP000680750">
    <property type="component" value="Chromosome"/>
</dbReference>
<dbReference type="PANTHER" id="PTHR32507">
    <property type="entry name" value="NA(+)/H(+) ANTIPORTER 1"/>
    <property type="match status" value="1"/>
</dbReference>
<feature type="transmembrane region" description="Helical" evidence="8">
    <location>
        <begin position="307"/>
        <end position="328"/>
    </location>
</feature>
<proteinExistence type="predicted"/>
<evidence type="ECO:0000256" key="1">
    <source>
        <dbReference type="ARBA" id="ARBA00004651"/>
    </source>
</evidence>
<evidence type="ECO:0000256" key="8">
    <source>
        <dbReference type="SAM" id="Phobius"/>
    </source>
</evidence>
<keyword evidence="11" id="KW-1185">Reference proteome</keyword>
<keyword evidence="2" id="KW-0813">Transport</keyword>
<feature type="transmembrane region" description="Helical" evidence="8">
    <location>
        <begin position="189"/>
        <end position="210"/>
    </location>
</feature>
<keyword evidence="7 8" id="KW-0472">Membrane</keyword>
<dbReference type="GO" id="GO:0015297">
    <property type="term" value="F:antiporter activity"/>
    <property type="evidence" value="ECO:0007669"/>
    <property type="project" value="UniProtKB-KW"/>
</dbReference>
<evidence type="ECO:0000256" key="4">
    <source>
        <dbReference type="ARBA" id="ARBA00022692"/>
    </source>
</evidence>
<evidence type="ECO:0000313" key="11">
    <source>
        <dbReference type="Proteomes" id="UP000680750"/>
    </source>
</evidence>
<feature type="transmembrane region" description="Helical" evidence="8">
    <location>
        <begin position="222"/>
        <end position="238"/>
    </location>
</feature>
<evidence type="ECO:0000256" key="5">
    <source>
        <dbReference type="ARBA" id="ARBA00022989"/>
    </source>
</evidence>
<feature type="transmembrane region" description="Helical" evidence="8">
    <location>
        <begin position="91"/>
        <end position="111"/>
    </location>
</feature>
<dbReference type="PANTHER" id="PTHR32507:SF8">
    <property type="entry name" value="CNH1P"/>
    <property type="match status" value="1"/>
</dbReference>
<dbReference type="OrthoDB" id="9810759at2"/>
<keyword evidence="4 8" id="KW-0812">Transmembrane</keyword>
<dbReference type="GO" id="GO:1902600">
    <property type="term" value="P:proton transmembrane transport"/>
    <property type="evidence" value="ECO:0007669"/>
    <property type="project" value="InterPro"/>
</dbReference>
<protein>
    <submittedName>
        <fullName evidence="10">Sodium/hydrogen exchanger</fullName>
    </submittedName>
</protein>
<comment type="subcellular location">
    <subcellularLocation>
        <location evidence="1">Cell membrane</location>
        <topology evidence="1">Multi-pass membrane protein</topology>
    </subcellularLocation>
</comment>
<dbReference type="RefSeq" id="WP_030445866.1">
    <property type="nucleotide sequence ID" value="NZ_AP023354.1"/>
</dbReference>
<dbReference type="GO" id="GO:0005886">
    <property type="term" value="C:plasma membrane"/>
    <property type="evidence" value="ECO:0007669"/>
    <property type="project" value="UniProtKB-SubCell"/>
</dbReference>
<gene>
    <name evidence="10" type="ORF">Asera_24150</name>
</gene>
<keyword evidence="3" id="KW-0050">Antiport</keyword>
<evidence type="ECO:0000259" key="9">
    <source>
        <dbReference type="Pfam" id="PF00999"/>
    </source>
</evidence>
<name>A0A810KZE6_9ACTN</name>
<keyword evidence="6" id="KW-0406">Ion transport</keyword>
<evidence type="ECO:0000256" key="3">
    <source>
        <dbReference type="ARBA" id="ARBA00022449"/>
    </source>
</evidence>